<dbReference type="PROSITE" id="PS51318">
    <property type="entry name" value="TAT"/>
    <property type="match status" value="1"/>
</dbReference>
<dbReference type="GO" id="GO:0000166">
    <property type="term" value="F:nucleotide binding"/>
    <property type="evidence" value="ECO:0007669"/>
    <property type="project" value="InterPro"/>
</dbReference>
<accession>A0A5C6C364</accession>
<name>A0A5C6C364_9BACT</name>
<dbReference type="EC" id="1.1.99.28" evidence="4"/>
<dbReference type="Gene3D" id="3.40.50.720">
    <property type="entry name" value="NAD(P)-binding Rossmann-like Domain"/>
    <property type="match status" value="1"/>
</dbReference>
<protein>
    <submittedName>
        <fullName evidence="4">Glucose--fructose oxidoreductase</fullName>
        <ecNumber evidence="4">1.1.99.28</ecNumber>
    </submittedName>
</protein>
<evidence type="ECO:0000259" key="3">
    <source>
        <dbReference type="Pfam" id="PF19051"/>
    </source>
</evidence>
<gene>
    <name evidence="4" type="primary">gfo_4</name>
    <name evidence="4" type="ORF">Pla52o_53050</name>
</gene>
<dbReference type="Pfam" id="PF19051">
    <property type="entry name" value="GFO_IDH_MocA_C2"/>
    <property type="match status" value="1"/>
</dbReference>
<dbReference type="InterPro" id="IPR050463">
    <property type="entry name" value="Gfo/Idh/MocA_oxidrdct_glycsds"/>
</dbReference>
<organism evidence="4 5">
    <name type="scientific">Novipirellula galeiformis</name>
    <dbReference type="NCBI Taxonomy" id="2528004"/>
    <lineage>
        <taxon>Bacteria</taxon>
        <taxon>Pseudomonadati</taxon>
        <taxon>Planctomycetota</taxon>
        <taxon>Planctomycetia</taxon>
        <taxon>Pirellulales</taxon>
        <taxon>Pirellulaceae</taxon>
        <taxon>Novipirellula</taxon>
    </lineage>
</organism>
<keyword evidence="5" id="KW-1185">Reference proteome</keyword>
<evidence type="ECO:0000313" key="5">
    <source>
        <dbReference type="Proteomes" id="UP000316304"/>
    </source>
</evidence>
<evidence type="ECO:0000313" key="4">
    <source>
        <dbReference type="EMBL" id="TWU17299.1"/>
    </source>
</evidence>
<feature type="domain" description="Gfo/Idh/MocA-like oxidoreductase bacterial type C-terminal" evidence="3">
    <location>
        <begin position="200"/>
        <end position="284"/>
    </location>
</feature>
<dbReference type="SUPFAM" id="SSF55347">
    <property type="entry name" value="Glyceraldehyde-3-phosphate dehydrogenase-like, C-terminal domain"/>
    <property type="match status" value="1"/>
</dbReference>
<dbReference type="Proteomes" id="UP000316304">
    <property type="component" value="Unassembled WGS sequence"/>
</dbReference>
<evidence type="ECO:0000259" key="2">
    <source>
        <dbReference type="Pfam" id="PF01408"/>
    </source>
</evidence>
<evidence type="ECO:0000256" key="1">
    <source>
        <dbReference type="SAM" id="MobiDB-lite"/>
    </source>
</evidence>
<feature type="region of interest" description="Disordered" evidence="1">
    <location>
        <begin position="1"/>
        <end position="24"/>
    </location>
</feature>
<dbReference type="EMBL" id="SJPT01000013">
    <property type="protein sequence ID" value="TWU17299.1"/>
    <property type="molecule type" value="Genomic_DNA"/>
</dbReference>
<dbReference type="RefSeq" id="WP_146597231.1">
    <property type="nucleotide sequence ID" value="NZ_SJPT01000013.1"/>
</dbReference>
<feature type="domain" description="Gfo/Idh/MocA-like oxidoreductase N-terminal" evidence="2">
    <location>
        <begin position="66"/>
        <end position="185"/>
    </location>
</feature>
<keyword evidence="4" id="KW-0560">Oxidoreductase</keyword>
<dbReference type="InterPro" id="IPR036291">
    <property type="entry name" value="NAD(P)-bd_dom_sf"/>
</dbReference>
<dbReference type="PANTHER" id="PTHR43818">
    <property type="entry name" value="BCDNA.GH03377"/>
    <property type="match status" value="1"/>
</dbReference>
<reference evidence="4 5" key="1">
    <citation type="submission" date="2019-02" db="EMBL/GenBank/DDBJ databases">
        <title>Deep-cultivation of Planctomycetes and their phenomic and genomic characterization uncovers novel biology.</title>
        <authorList>
            <person name="Wiegand S."/>
            <person name="Jogler M."/>
            <person name="Boedeker C."/>
            <person name="Pinto D."/>
            <person name="Vollmers J."/>
            <person name="Rivas-Marin E."/>
            <person name="Kohn T."/>
            <person name="Peeters S.H."/>
            <person name="Heuer A."/>
            <person name="Rast P."/>
            <person name="Oberbeckmann S."/>
            <person name="Bunk B."/>
            <person name="Jeske O."/>
            <person name="Meyerdierks A."/>
            <person name="Storesund J.E."/>
            <person name="Kallscheuer N."/>
            <person name="Luecker S."/>
            <person name="Lage O.M."/>
            <person name="Pohl T."/>
            <person name="Merkel B.J."/>
            <person name="Hornburger P."/>
            <person name="Mueller R.-W."/>
            <person name="Bruemmer F."/>
            <person name="Labrenz M."/>
            <person name="Spormann A.M."/>
            <person name="Op Den Camp H."/>
            <person name="Overmann J."/>
            <person name="Amann R."/>
            <person name="Jetten M.S.M."/>
            <person name="Mascher T."/>
            <person name="Medema M.H."/>
            <person name="Devos D.P."/>
            <person name="Kaster A.-K."/>
            <person name="Ovreas L."/>
            <person name="Rohde M."/>
            <person name="Galperin M.Y."/>
            <person name="Jogler C."/>
        </authorList>
    </citation>
    <scope>NUCLEOTIDE SEQUENCE [LARGE SCALE GENOMIC DNA]</scope>
    <source>
        <strain evidence="4 5">Pla52o</strain>
    </source>
</reference>
<dbReference type="InterPro" id="IPR006311">
    <property type="entry name" value="TAT_signal"/>
</dbReference>
<sequence length="476" mass="52296">MKSRSSLAPNVPANPSVNPSVQHKVAPKKLARRQFLKQATATTVATAGVFGCPAILRSASPNSMLQVASIGVGGMGRATMNSVASHPKAKITALCDVDANYLDQASKTHSDASRHKDWREMLAEHADKFDAVTIGTPDHMHAAPAVTAIRANKHVYLQKPMATTLHECRVITNEAAKAGVTTQLGNQGRSSIESRLTVDLIRSGVIGKIKEVILWENKPLSWWPKNTDIDGPGDAVPAHLDWDLWLGVQQPRPYFKNTYHPQTWRAWYGFGVGEMGDMGCHHFDISFDALRLTAPLRVRQLTPGSSGPLWGKQRQVELVFPGSDMTARDTVKLTWHDGDLRPDASRITLPKGVDELPESGTFWVGETGSIYKNYRRGNPVVLPESKLSADKYPSGFAKQNHYHDWVDGVVEGRKPCGDFNHGGPLTESILVGAMADRVSGEWLDWDTKTQTFTNSPAANALVRREYRDGWKVEGLG</sequence>
<dbReference type="InterPro" id="IPR000683">
    <property type="entry name" value="Gfo/Idh/MocA-like_OxRdtase_N"/>
</dbReference>
<comment type="caution">
    <text evidence="4">The sequence shown here is derived from an EMBL/GenBank/DDBJ whole genome shotgun (WGS) entry which is preliminary data.</text>
</comment>
<dbReference type="Pfam" id="PF01408">
    <property type="entry name" value="GFO_IDH_MocA"/>
    <property type="match status" value="1"/>
</dbReference>
<feature type="compositionally biased region" description="Low complexity" evidence="1">
    <location>
        <begin position="8"/>
        <end position="21"/>
    </location>
</feature>
<proteinExistence type="predicted"/>
<dbReference type="SUPFAM" id="SSF51735">
    <property type="entry name" value="NAD(P)-binding Rossmann-fold domains"/>
    <property type="match status" value="1"/>
</dbReference>
<dbReference type="AlphaFoldDB" id="A0A5C6C364"/>
<dbReference type="PANTHER" id="PTHR43818:SF10">
    <property type="entry name" value="NADH-DEPENDENT DEHYDROGENASE-RELATED"/>
    <property type="match status" value="1"/>
</dbReference>
<dbReference type="InterPro" id="IPR043906">
    <property type="entry name" value="Gfo/Idh/MocA_OxRdtase_bact_C"/>
</dbReference>
<dbReference type="OrthoDB" id="9815825at2"/>
<dbReference type="GO" id="GO:0047061">
    <property type="term" value="F:glucose-fructose oxidoreductase activity"/>
    <property type="evidence" value="ECO:0007669"/>
    <property type="project" value="UniProtKB-EC"/>
</dbReference>